<evidence type="ECO:0000256" key="16">
    <source>
        <dbReference type="RuleBase" id="RU000506"/>
    </source>
</evidence>
<keyword evidence="15 16" id="KW-0119">Carbohydrate metabolism</keyword>
<dbReference type="GO" id="GO:0005524">
    <property type="term" value="F:ATP binding"/>
    <property type="evidence" value="ECO:0007669"/>
    <property type="project" value="UniProtKB-UniRule"/>
</dbReference>
<comment type="similarity">
    <text evidence="4">Belongs to the GHMP kinase family. GalK subfamily.</text>
</comment>
<evidence type="ECO:0000256" key="15">
    <source>
        <dbReference type="ARBA" id="ARBA00023277"/>
    </source>
</evidence>
<evidence type="ECO:0000313" key="24">
    <source>
        <dbReference type="Proteomes" id="UP000186235"/>
    </source>
</evidence>
<dbReference type="CDD" id="cd00608">
    <property type="entry name" value="GalT"/>
    <property type="match status" value="1"/>
</dbReference>
<dbReference type="InterPro" id="IPR019539">
    <property type="entry name" value="GalKase_N"/>
</dbReference>
<evidence type="ECO:0000259" key="19">
    <source>
        <dbReference type="Pfam" id="PF01087"/>
    </source>
</evidence>
<comment type="similarity">
    <text evidence="5 16">Belongs to the galactose-1-phosphate uridylyltransferase type 1 family.</text>
</comment>
<keyword evidence="7 16" id="KW-0548">Nucleotidyltransferase</keyword>
<evidence type="ECO:0000256" key="17">
    <source>
        <dbReference type="SAM" id="MobiDB-lite"/>
    </source>
</evidence>
<dbReference type="GO" id="GO:1901135">
    <property type="term" value="P:carbohydrate derivative metabolic process"/>
    <property type="evidence" value="ECO:0007669"/>
    <property type="project" value="UniProtKB-ARBA"/>
</dbReference>
<sequence>MNPHLRRTSTRLADGRELVYFDDSPAYVSGERTRRLDDPRPLPDRFAPVPSPDGTPHPYVGPEMRRDPLTGDWVPLAAHRMNRTFLPAADSCPLCPARPGSAYSDGEVPDTDYDVVVFENRFPSLQRVPGAPDAVVEDAPLQHHAPAAGRCEVVCFSSDHRTSFGALPPQRVRTIIDAWADRTAALGAEPGVEQVFCFENRGQEIGVTLHHPHGQIYGYPYVTPRTRTLLDQAREHHRRTGRSLLRDVLESELADGRRVVLETEHWVAYVPYAARWPVEVHLAPRRDVPDLPALTDAERDDLATAYLELLRRLDRFFETADGAPIALPYIAAWHQAPAREGRSVADGGTDDVTLARLHLQVFSVLRAPGKLKYLAGSESGMGAWISDTTPERIAARLQELAPTSAARGWVPALSDDDGAARARAVLAEAFGADEPGEEVRVWAAPGRVNLIGEHTDYNAGLCLPVALPHRTYVALRPRTDSLVRLASAQAPGETWTARLEDVGPGEVAGWGSYVAGVAWALREHLVAQGADPAAVPGFDAAVDSSVPFGAGLSSSAALECAVAVALDDVAGLGLAATDAGRAVLATASVRAENEIAGAPTGGMDQSAALRAQAGHALLLDCRPGLDPVESATQVPFDLDAAGLALLVMDTRAEHRLVDGQYAQRRATCEDAARTLGIGSLRELADAVDASDDPAVALARALDALPDDVARRRVRHVVTEIGRVRAFVALLREGRPDAVGPLMNASHASLRDDYEVSSVELDVAVDAARVAGALGARMTGGGFGGSAIALVRADQVEAVADAVRAAFEREGLGAPGFLLATPSAPAERVA</sequence>
<dbReference type="PANTHER" id="PTHR10457">
    <property type="entry name" value="MEVALONATE KINASE/GALACTOKINASE"/>
    <property type="match status" value="1"/>
</dbReference>
<proteinExistence type="inferred from homology"/>
<dbReference type="EC" id="2.7.7.12" evidence="16"/>
<keyword evidence="12" id="KW-0067">ATP-binding</keyword>
<keyword evidence="14 16" id="KW-0299">Galactose metabolism</keyword>
<evidence type="ECO:0000256" key="12">
    <source>
        <dbReference type="ARBA" id="ARBA00022840"/>
    </source>
</evidence>
<evidence type="ECO:0000256" key="9">
    <source>
        <dbReference type="ARBA" id="ARBA00022741"/>
    </source>
</evidence>
<dbReference type="PRINTS" id="PR00473">
    <property type="entry name" value="GALCTOKINASE"/>
</dbReference>
<dbReference type="Pfam" id="PF08544">
    <property type="entry name" value="GHMP_kinases_C"/>
    <property type="match status" value="1"/>
</dbReference>
<evidence type="ECO:0000256" key="7">
    <source>
        <dbReference type="ARBA" id="ARBA00022695"/>
    </source>
</evidence>
<dbReference type="InterPro" id="IPR000705">
    <property type="entry name" value="Galactokinase"/>
</dbReference>
<gene>
    <name evidence="23" type="ORF">SAMN05518682_2493</name>
</gene>
<dbReference type="InterPro" id="IPR019741">
    <property type="entry name" value="Galactokinase_CS"/>
</dbReference>
<evidence type="ECO:0000313" key="23">
    <source>
        <dbReference type="EMBL" id="SIQ43959.1"/>
    </source>
</evidence>
<dbReference type="GO" id="GO:0019637">
    <property type="term" value="P:organophosphate metabolic process"/>
    <property type="evidence" value="ECO:0007669"/>
    <property type="project" value="UniProtKB-ARBA"/>
</dbReference>
<dbReference type="InterPro" id="IPR005849">
    <property type="entry name" value="GalP_Utransf_N"/>
</dbReference>
<evidence type="ECO:0000256" key="6">
    <source>
        <dbReference type="ARBA" id="ARBA00022679"/>
    </source>
</evidence>
<dbReference type="PROSITE" id="PS00117">
    <property type="entry name" value="GAL_P_UDP_TRANSF_I"/>
    <property type="match status" value="1"/>
</dbReference>
<dbReference type="Proteomes" id="UP000186235">
    <property type="component" value="Unassembled WGS sequence"/>
</dbReference>
<evidence type="ECO:0000256" key="13">
    <source>
        <dbReference type="ARBA" id="ARBA00022842"/>
    </source>
</evidence>
<dbReference type="InterPro" id="IPR001937">
    <property type="entry name" value="GalP_UDPtransf1"/>
</dbReference>
<keyword evidence="8 16" id="KW-0479">Metal-binding</keyword>
<evidence type="ECO:0000259" key="18">
    <source>
        <dbReference type="Pfam" id="PF00288"/>
    </source>
</evidence>
<evidence type="ECO:0000256" key="8">
    <source>
        <dbReference type="ARBA" id="ARBA00022723"/>
    </source>
</evidence>
<keyword evidence="11" id="KW-0862">Zinc</keyword>
<dbReference type="Gene3D" id="3.30.70.890">
    <property type="entry name" value="GHMP kinase, C-terminal domain"/>
    <property type="match status" value="1"/>
</dbReference>
<dbReference type="AlphaFoldDB" id="A0A1N6SS74"/>
<keyword evidence="10" id="KW-0418">Kinase</keyword>
<evidence type="ECO:0000256" key="1">
    <source>
        <dbReference type="ARBA" id="ARBA00001107"/>
    </source>
</evidence>
<dbReference type="GO" id="GO:0006012">
    <property type="term" value="P:galactose metabolic process"/>
    <property type="evidence" value="ECO:0007669"/>
    <property type="project" value="UniProtKB-UniRule"/>
</dbReference>
<dbReference type="PANTHER" id="PTHR10457:SF7">
    <property type="entry name" value="GALACTOKINASE-RELATED"/>
    <property type="match status" value="1"/>
</dbReference>
<feature type="compositionally biased region" description="Basic and acidic residues" evidence="17">
    <location>
        <begin position="31"/>
        <end position="43"/>
    </location>
</feature>
<dbReference type="Pfam" id="PF02744">
    <property type="entry name" value="GalP_UDP_tr_C"/>
    <property type="match status" value="1"/>
</dbReference>
<name>A0A1N6SS74_9MICO</name>
<dbReference type="UniPathway" id="UPA00214"/>
<protein>
    <recommendedName>
        <fullName evidence="16">Galactose-1-phosphate uridylyltransferase</fullName>
        <ecNumber evidence="16">2.7.7.12</ecNumber>
    </recommendedName>
</protein>
<dbReference type="SUPFAM" id="SSF55060">
    <property type="entry name" value="GHMP Kinase, C-terminal domain"/>
    <property type="match status" value="1"/>
</dbReference>
<dbReference type="InterPro" id="IPR006204">
    <property type="entry name" value="GHMP_kinase_N_dom"/>
</dbReference>
<dbReference type="GO" id="GO:0008108">
    <property type="term" value="F:UDP-glucose:hexose-1-phosphate uridylyltransferase activity"/>
    <property type="evidence" value="ECO:0007669"/>
    <property type="project" value="UniProtKB-UniRule"/>
</dbReference>
<dbReference type="GO" id="GO:0008270">
    <property type="term" value="F:zinc ion binding"/>
    <property type="evidence" value="ECO:0007669"/>
    <property type="project" value="InterPro"/>
</dbReference>
<feature type="domain" description="Galactose-1-phosphate uridyl transferase N-terminal" evidence="19">
    <location>
        <begin position="63"/>
        <end position="222"/>
    </location>
</feature>
<evidence type="ECO:0000259" key="21">
    <source>
        <dbReference type="Pfam" id="PF08544"/>
    </source>
</evidence>
<evidence type="ECO:0000259" key="22">
    <source>
        <dbReference type="Pfam" id="PF10509"/>
    </source>
</evidence>
<feature type="domain" description="GHMP kinase C-terminal" evidence="21">
    <location>
        <begin position="727"/>
        <end position="807"/>
    </location>
</feature>
<dbReference type="Pfam" id="PF10509">
    <property type="entry name" value="GalKase_gal_bdg"/>
    <property type="match status" value="1"/>
</dbReference>
<organism evidence="23 24">
    <name type="scientific">Cellulosimicrobium aquatile</name>
    <dbReference type="NCBI Taxonomy" id="1612203"/>
    <lineage>
        <taxon>Bacteria</taxon>
        <taxon>Bacillati</taxon>
        <taxon>Actinomycetota</taxon>
        <taxon>Actinomycetes</taxon>
        <taxon>Micrococcales</taxon>
        <taxon>Promicromonosporaceae</taxon>
        <taxon>Cellulosimicrobium</taxon>
    </lineage>
</organism>
<dbReference type="InterPro" id="IPR036554">
    <property type="entry name" value="GHMP_kinase_C_sf"/>
</dbReference>
<dbReference type="PROSITE" id="PS00627">
    <property type="entry name" value="GHMP_KINASES_ATP"/>
    <property type="match status" value="1"/>
</dbReference>
<dbReference type="Gene3D" id="3.30.230.10">
    <property type="match status" value="1"/>
</dbReference>
<dbReference type="SUPFAM" id="SSF54211">
    <property type="entry name" value="Ribosomal protein S5 domain 2-like"/>
    <property type="match status" value="1"/>
</dbReference>
<evidence type="ECO:0000256" key="3">
    <source>
        <dbReference type="ARBA" id="ARBA00004947"/>
    </source>
</evidence>
<dbReference type="InterPro" id="IPR036265">
    <property type="entry name" value="HIT-like_sf"/>
</dbReference>
<dbReference type="GO" id="GO:0004335">
    <property type="term" value="F:galactokinase activity"/>
    <property type="evidence" value="ECO:0007669"/>
    <property type="project" value="UniProtKB-UniRule"/>
</dbReference>
<evidence type="ECO:0000256" key="10">
    <source>
        <dbReference type="ARBA" id="ARBA00022777"/>
    </source>
</evidence>
<dbReference type="Pfam" id="PF01087">
    <property type="entry name" value="GalP_UDP_transf"/>
    <property type="match status" value="1"/>
</dbReference>
<dbReference type="InterPro" id="IPR013750">
    <property type="entry name" value="GHMP_kinase_C_dom"/>
</dbReference>
<comment type="pathway">
    <text evidence="3 16">Carbohydrate metabolism; galactose metabolism.</text>
</comment>
<evidence type="ECO:0000256" key="11">
    <source>
        <dbReference type="ARBA" id="ARBA00022833"/>
    </source>
</evidence>
<evidence type="ECO:0000259" key="20">
    <source>
        <dbReference type="Pfam" id="PF02744"/>
    </source>
</evidence>
<feature type="domain" description="GHMP kinase N-terminal" evidence="18">
    <location>
        <begin position="513"/>
        <end position="609"/>
    </location>
</feature>
<dbReference type="Gene3D" id="3.30.428.10">
    <property type="entry name" value="HIT-like"/>
    <property type="match status" value="2"/>
</dbReference>
<keyword evidence="13" id="KW-0460">Magnesium</keyword>
<evidence type="ECO:0000256" key="4">
    <source>
        <dbReference type="ARBA" id="ARBA00006566"/>
    </source>
</evidence>
<evidence type="ECO:0000256" key="2">
    <source>
        <dbReference type="ARBA" id="ARBA00001947"/>
    </source>
</evidence>
<dbReference type="NCBIfam" id="TIGR00209">
    <property type="entry name" value="galT_1"/>
    <property type="match status" value="1"/>
</dbReference>
<dbReference type="SUPFAM" id="SSF54197">
    <property type="entry name" value="HIT-like"/>
    <property type="match status" value="2"/>
</dbReference>
<keyword evidence="6 16" id="KW-0808">Transferase</keyword>
<dbReference type="EMBL" id="FTMI01000004">
    <property type="protein sequence ID" value="SIQ43959.1"/>
    <property type="molecule type" value="Genomic_DNA"/>
</dbReference>
<evidence type="ECO:0000256" key="14">
    <source>
        <dbReference type="ARBA" id="ARBA00023144"/>
    </source>
</evidence>
<keyword evidence="24" id="KW-1185">Reference proteome</keyword>
<comment type="cofactor">
    <cofactor evidence="2">
        <name>Zn(2+)</name>
        <dbReference type="ChEBI" id="CHEBI:29105"/>
    </cofactor>
</comment>
<dbReference type="InterPro" id="IPR020568">
    <property type="entry name" value="Ribosomal_Su5_D2-typ_SF"/>
</dbReference>
<comment type="catalytic activity">
    <reaction evidence="1 16">
        <text>alpha-D-galactose 1-phosphate + UDP-alpha-D-glucose = alpha-D-glucose 1-phosphate + UDP-alpha-D-galactose</text>
        <dbReference type="Rhea" id="RHEA:13989"/>
        <dbReference type="ChEBI" id="CHEBI:58336"/>
        <dbReference type="ChEBI" id="CHEBI:58601"/>
        <dbReference type="ChEBI" id="CHEBI:58885"/>
        <dbReference type="ChEBI" id="CHEBI:66914"/>
        <dbReference type="EC" id="2.7.7.12"/>
    </reaction>
</comment>
<dbReference type="PRINTS" id="PR00959">
    <property type="entry name" value="MEVGALKINASE"/>
</dbReference>
<dbReference type="InterPro" id="IPR005850">
    <property type="entry name" value="GalP_Utransf_C"/>
</dbReference>
<reference evidence="24" key="1">
    <citation type="submission" date="2017-01" db="EMBL/GenBank/DDBJ databases">
        <authorList>
            <person name="Varghese N."/>
            <person name="Submissions S."/>
        </authorList>
    </citation>
    <scope>NUCLEOTIDE SEQUENCE [LARGE SCALE GENOMIC DNA]</scope>
    <source>
        <strain evidence="24">3bp</strain>
    </source>
</reference>
<dbReference type="GO" id="GO:0005829">
    <property type="term" value="C:cytosol"/>
    <property type="evidence" value="ECO:0007669"/>
    <property type="project" value="TreeGrafter"/>
</dbReference>
<dbReference type="FunFam" id="3.30.70.890:FF:000001">
    <property type="entry name" value="Galactokinase"/>
    <property type="match status" value="1"/>
</dbReference>
<feature type="domain" description="Galactokinase N-terminal" evidence="22">
    <location>
        <begin position="428"/>
        <end position="477"/>
    </location>
</feature>
<dbReference type="InterPro" id="IPR006203">
    <property type="entry name" value="GHMP_knse_ATP-bd_CS"/>
</dbReference>
<accession>A0A1N6SS74</accession>
<dbReference type="NCBIfam" id="TIGR00131">
    <property type="entry name" value="gal_kin"/>
    <property type="match status" value="1"/>
</dbReference>
<dbReference type="PROSITE" id="PS00106">
    <property type="entry name" value="GALACTOKINASE"/>
    <property type="match status" value="1"/>
</dbReference>
<dbReference type="Pfam" id="PF00288">
    <property type="entry name" value="GHMP_kinases_N"/>
    <property type="match status" value="1"/>
</dbReference>
<dbReference type="InterPro" id="IPR019779">
    <property type="entry name" value="GalP_UDPtransf1_His-AS"/>
</dbReference>
<feature type="domain" description="Galactose-1-phosphate uridyl transferase C-terminal" evidence="20">
    <location>
        <begin position="233"/>
        <end position="340"/>
    </location>
</feature>
<dbReference type="InterPro" id="IPR014721">
    <property type="entry name" value="Ribsml_uS5_D2-typ_fold_subgr"/>
</dbReference>
<evidence type="ECO:0000256" key="5">
    <source>
        <dbReference type="ARBA" id="ARBA00010951"/>
    </source>
</evidence>
<keyword evidence="9" id="KW-0547">Nucleotide-binding</keyword>
<feature type="region of interest" description="Disordered" evidence="17">
    <location>
        <begin position="30"/>
        <end position="62"/>
    </location>
</feature>